<name>A0AAE2SE11_9BACT</name>
<keyword evidence="4" id="KW-0788">Thiol protease</keyword>
<keyword evidence="5" id="KW-0732">Signal</keyword>
<dbReference type="InterPro" id="IPR000064">
    <property type="entry name" value="NLP_P60_dom"/>
</dbReference>
<keyword evidence="3" id="KW-0378">Hydrolase</keyword>
<dbReference type="AlphaFoldDB" id="A0AAE2SE11"/>
<evidence type="ECO:0000256" key="5">
    <source>
        <dbReference type="SAM" id="SignalP"/>
    </source>
</evidence>
<evidence type="ECO:0000256" key="4">
    <source>
        <dbReference type="ARBA" id="ARBA00022807"/>
    </source>
</evidence>
<dbReference type="Gene3D" id="3.90.1720.10">
    <property type="entry name" value="endopeptidase domain like (from Nostoc punctiforme)"/>
    <property type="match status" value="1"/>
</dbReference>
<dbReference type="GO" id="GO:0006508">
    <property type="term" value="P:proteolysis"/>
    <property type="evidence" value="ECO:0007669"/>
    <property type="project" value="UniProtKB-KW"/>
</dbReference>
<reference evidence="7" key="1">
    <citation type="submission" date="2021-01" db="EMBL/GenBank/DDBJ databases">
        <title>Modified the classification status of verrucomicrobia.</title>
        <authorList>
            <person name="Feng X."/>
        </authorList>
    </citation>
    <scope>NUCLEOTIDE SEQUENCE</scope>
    <source>
        <strain evidence="7">5K15</strain>
    </source>
</reference>
<accession>A0AAE2SE11</accession>
<dbReference type="Pfam" id="PF00877">
    <property type="entry name" value="NLPC_P60"/>
    <property type="match status" value="1"/>
</dbReference>
<dbReference type="PANTHER" id="PTHR47053:SF1">
    <property type="entry name" value="MUREIN DD-ENDOPEPTIDASE MEPH-RELATED"/>
    <property type="match status" value="1"/>
</dbReference>
<sequence length="225" mass="24912">MTGLVRWRAWAGVVLLGLTFGQSAVADPTSYLENGKTYYRPATLQTSQLRGWEQLSDERKALIRHALTIPKQHGWLKYRFGGATPQAGGFDCSGAMYFVLRGLGFKIPRSSAQQYLWLKDAGNIHPIPAGVSRLDHSSFSLLTPGDLLFWSGTYRPTDGRKVNISHVSIYLGQEKDGRHVMIGATKGRSYRGKRGDGYGVYDFKLPAKTSRAKFIGYGPPVGLKK</sequence>
<evidence type="ECO:0000256" key="1">
    <source>
        <dbReference type="ARBA" id="ARBA00007074"/>
    </source>
</evidence>
<dbReference type="PROSITE" id="PS51935">
    <property type="entry name" value="NLPC_P60"/>
    <property type="match status" value="1"/>
</dbReference>
<dbReference type="EMBL" id="JAENIG010000006">
    <property type="protein sequence ID" value="MBK1855257.1"/>
    <property type="molecule type" value="Genomic_DNA"/>
</dbReference>
<evidence type="ECO:0000256" key="3">
    <source>
        <dbReference type="ARBA" id="ARBA00022801"/>
    </source>
</evidence>
<proteinExistence type="inferred from homology"/>
<feature type="chain" id="PRO_5041949353" evidence="5">
    <location>
        <begin position="27"/>
        <end position="225"/>
    </location>
</feature>
<comment type="caution">
    <text evidence="7">The sequence shown here is derived from an EMBL/GenBank/DDBJ whole genome shotgun (WGS) entry which is preliminary data.</text>
</comment>
<gene>
    <name evidence="7" type="ORF">JIN83_09830</name>
</gene>
<keyword evidence="2" id="KW-0645">Protease</keyword>
<dbReference type="InterPro" id="IPR051202">
    <property type="entry name" value="Peptidase_C40"/>
</dbReference>
<dbReference type="Proteomes" id="UP000634206">
    <property type="component" value="Unassembled WGS sequence"/>
</dbReference>
<evidence type="ECO:0000256" key="2">
    <source>
        <dbReference type="ARBA" id="ARBA00022670"/>
    </source>
</evidence>
<evidence type="ECO:0000313" key="7">
    <source>
        <dbReference type="EMBL" id="MBK1855257.1"/>
    </source>
</evidence>
<dbReference type="SUPFAM" id="SSF54001">
    <property type="entry name" value="Cysteine proteinases"/>
    <property type="match status" value="1"/>
</dbReference>
<organism evidence="7 8">
    <name type="scientific">Oceaniferula flava</name>
    <dbReference type="NCBI Taxonomy" id="2800421"/>
    <lineage>
        <taxon>Bacteria</taxon>
        <taxon>Pseudomonadati</taxon>
        <taxon>Verrucomicrobiota</taxon>
        <taxon>Verrucomicrobiia</taxon>
        <taxon>Verrucomicrobiales</taxon>
        <taxon>Verrucomicrobiaceae</taxon>
        <taxon>Oceaniferula</taxon>
    </lineage>
</organism>
<evidence type="ECO:0000259" key="6">
    <source>
        <dbReference type="PROSITE" id="PS51935"/>
    </source>
</evidence>
<feature type="domain" description="NlpC/P60" evidence="6">
    <location>
        <begin position="56"/>
        <end position="210"/>
    </location>
</feature>
<dbReference type="RefSeq" id="WP_309489870.1">
    <property type="nucleotide sequence ID" value="NZ_JAENIG010000006.1"/>
</dbReference>
<dbReference type="InterPro" id="IPR038765">
    <property type="entry name" value="Papain-like_cys_pep_sf"/>
</dbReference>
<protein>
    <submittedName>
        <fullName evidence="7">C40 family peptidase</fullName>
    </submittedName>
</protein>
<dbReference type="GO" id="GO:0008234">
    <property type="term" value="F:cysteine-type peptidase activity"/>
    <property type="evidence" value="ECO:0007669"/>
    <property type="project" value="UniProtKB-KW"/>
</dbReference>
<dbReference type="PANTHER" id="PTHR47053">
    <property type="entry name" value="MUREIN DD-ENDOPEPTIDASE MEPH-RELATED"/>
    <property type="match status" value="1"/>
</dbReference>
<feature type="signal peptide" evidence="5">
    <location>
        <begin position="1"/>
        <end position="26"/>
    </location>
</feature>
<comment type="similarity">
    <text evidence="1">Belongs to the peptidase C40 family.</text>
</comment>
<evidence type="ECO:0000313" key="8">
    <source>
        <dbReference type="Proteomes" id="UP000634206"/>
    </source>
</evidence>
<keyword evidence="8" id="KW-1185">Reference proteome</keyword>